<protein>
    <recommendedName>
        <fullName evidence="4">HTH gntR-type domain-containing protein</fullName>
    </recommendedName>
</protein>
<dbReference type="PANTHER" id="PTHR44846">
    <property type="entry name" value="MANNOSYL-D-GLYCERATE TRANSPORT/METABOLISM SYSTEM REPRESSOR MNGR-RELATED"/>
    <property type="match status" value="1"/>
</dbReference>
<dbReference type="CDD" id="cd07377">
    <property type="entry name" value="WHTH_GntR"/>
    <property type="match status" value="1"/>
</dbReference>
<keyword evidence="3" id="KW-0804">Transcription</keyword>
<keyword evidence="2" id="KW-0238">DNA-binding</keyword>
<dbReference type="InterPro" id="IPR036390">
    <property type="entry name" value="WH_DNA-bd_sf"/>
</dbReference>
<dbReference type="GO" id="GO:0003700">
    <property type="term" value="F:DNA-binding transcription factor activity"/>
    <property type="evidence" value="ECO:0007669"/>
    <property type="project" value="InterPro"/>
</dbReference>
<dbReference type="Gene3D" id="1.10.10.10">
    <property type="entry name" value="Winged helix-like DNA-binding domain superfamily/Winged helix DNA-binding domain"/>
    <property type="match status" value="1"/>
</dbReference>
<evidence type="ECO:0000256" key="1">
    <source>
        <dbReference type="ARBA" id="ARBA00023015"/>
    </source>
</evidence>
<dbReference type="SMART" id="SM00345">
    <property type="entry name" value="HTH_GNTR"/>
    <property type="match status" value="1"/>
</dbReference>
<feature type="domain" description="HTH gntR-type" evidence="4">
    <location>
        <begin position="2"/>
        <end position="70"/>
    </location>
</feature>
<dbReference type="GO" id="GO:0003677">
    <property type="term" value="F:DNA binding"/>
    <property type="evidence" value="ECO:0007669"/>
    <property type="project" value="UniProtKB-KW"/>
</dbReference>
<evidence type="ECO:0000259" key="4">
    <source>
        <dbReference type="PROSITE" id="PS50949"/>
    </source>
</evidence>
<comment type="caution">
    <text evidence="5">The sequence shown here is derived from an EMBL/GenBank/DDBJ whole genome shotgun (WGS) entry which is preliminary data.</text>
</comment>
<dbReference type="SUPFAM" id="SSF46785">
    <property type="entry name" value="Winged helix' DNA-binding domain"/>
    <property type="match status" value="1"/>
</dbReference>
<evidence type="ECO:0000256" key="2">
    <source>
        <dbReference type="ARBA" id="ARBA00023125"/>
    </source>
</evidence>
<keyword evidence="1" id="KW-0805">Transcription regulation</keyword>
<evidence type="ECO:0000313" key="5">
    <source>
        <dbReference type="EMBL" id="EHG30820.1"/>
    </source>
</evidence>
<dbReference type="Pfam" id="PF00392">
    <property type="entry name" value="GntR"/>
    <property type="match status" value="1"/>
</dbReference>
<dbReference type="AlphaFoldDB" id="A0AA87FKD6"/>
<proteinExistence type="predicted"/>
<dbReference type="InterPro" id="IPR028978">
    <property type="entry name" value="Chorismate_lyase_/UTRA_dom_sf"/>
</dbReference>
<dbReference type="EMBL" id="ADLY01000010">
    <property type="protein sequence ID" value="EHG30820.1"/>
    <property type="molecule type" value="Genomic_DNA"/>
</dbReference>
<dbReference type="PROSITE" id="PS50949">
    <property type="entry name" value="HTH_GNTR"/>
    <property type="match status" value="1"/>
</dbReference>
<dbReference type="RefSeq" id="WP_003128371.1">
    <property type="nucleotide sequence ID" value="NZ_JH376939.1"/>
</dbReference>
<dbReference type="Proteomes" id="UP000004393">
    <property type="component" value="Unassembled WGS sequence"/>
</dbReference>
<sequence length="250" mass="29286">MLPKYEIIKQDIIEKINTGEFETGTKIYSEGELKRIYGVSNTTVVRALQDLVLEGYLIRRQGEGTYVRRNLRHKKVYFDELGPFIKRKSEETIKEATEKTITKFYRSVLQKEIAKKLNLKEDASLTQIVQIAMIDDLIWKIQIRYVSDEMLTDDMIVQLQSGGSLSEEYKKKSQLKQLPMNQEIKFSVVANESDVLNLIPEEMLYVDWALNLPIVKFNKTYFDNHKKAIEFSTTLIHYKHYAIKIEYEGI</sequence>
<organism evidence="5 6">
    <name type="scientific">Enterococcus saccharolyticus 30_1</name>
    <dbReference type="NCBI Taxonomy" id="742813"/>
    <lineage>
        <taxon>Bacteria</taxon>
        <taxon>Bacillati</taxon>
        <taxon>Bacillota</taxon>
        <taxon>Bacilli</taxon>
        <taxon>Lactobacillales</taxon>
        <taxon>Enterococcaceae</taxon>
        <taxon>Enterococcus</taxon>
    </lineage>
</organism>
<evidence type="ECO:0000256" key="3">
    <source>
        <dbReference type="ARBA" id="ARBA00023163"/>
    </source>
</evidence>
<dbReference type="InterPro" id="IPR000524">
    <property type="entry name" value="Tscrpt_reg_HTH_GntR"/>
</dbReference>
<accession>A0AA87FKD6</accession>
<keyword evidence="6" id="KW-1185">Reference proteome</keyword>
<dbReference type="InterPro" id="IPR050679">
    <property type="entry name" value="Bact_HTH_transcr_reg"/>
</dbReference>
<dbReference type="PANTHER" id="PTHR44846:SF1">
    <property type="entry name" value="MANNOSYL-D-GLYCERATE TRANSPORT_METABOLISM SYSTEM REPRESSOR MNGR-RELATED"/>
    <property type="match status" value="1"/>
</dbReference>
<name>A0AA87FKD6_9ENTE</name>
<evidence type="ECO:0000313" key="6">
    <source>
        <dbReference type="Proteomes" id="UP000004393"/>
    </source>
</evidence>
<dbReference type="Gene3D" id="3.40.1410.10">
    <property type="entry name" value="Chorismate lyase-like"/>
    <property type="match status" value="1"/>
</dbReference>
<reference evidence="5 6" key="1">
    <citation type="submission" date="2011-10" db="EMBL/GenBank/DDBJ databases">
        <title>The Genome Sequence of Enterococcus saccharolyticus 30_1.</title>
        <authorList>
            <consortium name="The Broad Institute Genome Sequencing Platform"/>
            <person name="Earl A."/>
            <person name="Ward D."/>
            <person name="Feldgarden M."/>
            <person name="Gevers D."/>
            <person name="Daigneault M."/>
            <person name="Strauss J."/>
            <person name="Allen-Vercoe E."/>
            <person name="Young S.K."/>
            <person name="Zeng Q."/>
            <person name="Gargeya S."/>
            <person name="Fitzgerald M."/>
            <person name="Haas B."/>
            <person name="Abouelleil A."/>
            <person name="Alvarado L."/>
            <person name="Arachchi H.M."/>
            <person name="Berlin A."/>
            <person name="Brown A."/>
            <person name="Chapman S.B."/>
            <person name="Chen Z."/>
            <person name="Dunbar C."/>
            <person name="Freedman E."/>
            <person name="Gearin G."/>
            <person name="Gellesch M."/>
            <person name="Goldberg J."/>
            <person name="Griggs A."/>
            <person name="Gujja S."/>
            <person name="Heiman D."/>
            <person name="Howarth C."/>
            <person name="Larson L."/>
            <person name="Lui A."/>
            <person name="MacDonald P.J.P."/>
            <person name="Montmayeur A."/>
            <person name="Murphy C."/>
            <person name="Neiman D."/>
            <person name="Pearson M."/>
            <person name="Priest M."/>
            <person name="Roberts A."/>
            <person name="Saif S."/>
            <person name="Shea T."/>
            <person name="Shenoy N."/>
            <person name="Sisk P."/>
            <person name="Stolte C."/>
            <person name="Sykes S."/>
            <person name="Wortman J."/>
            <person name="Nusbaum C."/>
            <person name="Birren B."/>
        </authorList>
    </citation>
    <scope>NUCLEOTIDE SEQUENCE [LARGE SCALE GENOMIC DNA]</scope>
    <source>
        <strain evidence="5 6">30_1</strain>
    </source>
</reference>
<dbReference type="GO" id="GO:0045892">
    <property type="term" value="P:negative regulation of DNA-templated transcription"/>
    <property type="evidence" value="ECO:0007669"/>
    <property type="project" value="TreeGrafter"/>
</dbReference>
<dbReference type="InterPro" id="IPR036388">
    <property type="entry name" value="WH-like_DNA-bd_sf"/>
</dbReference>
<gene>
    <name evidence="5" type="ORF">HMPREF9478_00489</name>
</gene>
<dbReference type="SUPFAM" id="SSF64288">
    <property type="entry name" value="Chorismate lyase-like"/>
    <property type="match status" value="1"/>
</dbReference>